<reference evidence="3 4" key="1">
    <citation type="submission" date="2017-04" db="EMBL/GenBank/DDBJ databases">
        <title>Characterization, genome and methylation analysis of a phthalic acid esters degrading strain Sphingobium yanoikuyae SHJ.</title>
        <authorList>
            <person name="Feng L."/>
        </authorList>
    </citation>
    <scope>NUCLEOTIDE SEQUENCE [LARGE SCALE GENOMIC DNA]</scope>
    <source>
        <strain evidence="3 4">SHJ</strain>
    </source>
</reference>
<accession>A0A2D1R5T9</accession>
<dbReference type="InterPro" id="IPR011990">
    <property type="entry name" value="TPR-like_helical_dom_sf"/>
</dbReference>
<feature type="domain" description="Surface lipoprotein assembly modifier C-terminal" evidence="2">
    <location>
        <begin position="174"/>
        <end position="437"/>
    </location>
</feature>
<dbReference type="RefSeq" id="WP_048936946.1">
    <property type="nucleotide sequence ID" value="NZ_CP020925.1"/>
</dbReference>
<evidence type="ECO:0000313" key="3">
    <source>
        <dbReference type="EMBL" id="ATP20113.1"/>
    </source>
</evidence>
<dbReference type="EMBL" id="CP020925">
    <property type="protein sequence ID" value="ATP20113.1"/>
    <property type="molecule type" value="Genomic_DNA"/>
</dbReference>
<dbReference type="Proteomes" id="UP000037029">
    <property type="component" value="Chromosome"/>
</dbReference>
<evidence type="ECO:0000259" key="2">
    <source>
        <dbReference type="Pfam" id="PF04575"/>
    </source>
</evidence>
<keyword evidence="1" id="KW-0732">Signal</keyword>
<proteinExistence type="predicted"/>
<dbReference type="Gene3D" id="1.25.40.10">
    <property type="entry name" value="Tetratricopeptide repeat domain"/>
    <property type="match status" value="1"/>
</dbReference>
<organism evidence="3 4">
    <name type="scientific">Sphingobium yanoikuyae</name>
    <name type="common">Sphingomonas yanoikuyae</name>
    <dbReference type="NCBI Taxonomy" id="13690"/>
    <lineage>
        <taxon>Bacteria</taxon>
        <taxon>Pseudomonadati</taxon>
        <taxon>Pseudomonadota</taxon>
        <taxon>Alphaproteobacteria</taxon>
        <taxon>Sphingomonadales</taxon>
        <taxon>Sphingomonadaceae</taxon>
        <taxon>Sphingobium</taxon>
    </lineage>
</organism>
<feature type="chain" id="PRO_5013830552" description="Surface lipoprotein assembly modifier C-terminal domain-containing protein" evidence="1">
    <location>
        <begin position="26"/>
        <end position="448"/>
    </location>
</feature>
<dbReference type="InterPro" id="IPR007655">
    <property type="entry name" value="Slam_C"/>
</dbReference>
<dbReference type="SUPFAM" id="SSF48452">
    <property type="entry name" value="TPR-like"/>
    <property type="match status" value="1"/>
</dbReference>
<dbReference type="AlphaFoldDB" id="A0A2D1R5T9"/>
<feature type="signal peptide" evidence="1">
    <location>
        <begin position="1"/>
        <end position="25"/>
    </location>
</feature>
<gene>
    <name evidence="3" type="ORF">BV87_18105</name>
</gene>
<sequence>MGDFIRFAARLVASVLCVPTSVASAQHVDAERASTPAILSAGQIFDVAESARQARDFETAQAAYRALFADADPELRIEARFRLGLMLADDLQRYSDAAVEFRHILDVKPHAARVRLELARVLAASGDVRAAGREMRAAQAAGLPPQVEQMVRFYANALSARKTLGGSIELALAPDSNVNRATRSDRLGTVIGDFLLDKDAQEKSGVGLSLRGQGYWRHGIEPGADLLVRASVGASLYRDASFNDISAALQVGPQYLSGSDRITVAAGPSWRWYGDRLYSTGYGGSANLLHPVGKRSQLQLEGGVTHVRNQRNALQTADDFTLAGAFDHAFSARGGGGVQMFALREAARDRGYSFVSGGGSVYGFREMGRTTFVATMGYSHLEADARLLLYPRRRIENRLSASIGATLRALQVGPFAPLARLKWERNRSTIEIYQYRRISAEFGIGSVF</sequence>
<name>A0A2D1R5T9_SPHYA</name>
<evidence type="ECO:0000256" key="1">
    <source>
        <dbReference type="SAM" id="SignalP"/>
    </source>
</evidence>
<protein>
    <recommendedName>
        <fullName evidence="2">Surface lipoprotein assembly modifier C-terminal domain-containing protein</fullName>
    </recommendedName>
</protein>
<dbReference type="Pfam" id="PF04575">
    <property type="entry name" value="SlipAM"/>
    <property type="match status" value="1"/>
</dbReference>
<evidence type="ECO:0000313" key="4">
    <source>
        <dbReference type="Proteomes" id="UP000037029"/>
    </source>
</evidence>